<feature type="compositionally biased region" description="Basic and acidic residues" evidence="1">
    <location>
        <begin position="156"/>
        <end position="168"/>
    </location>
</feature>
<feature type="compositionally biased region" description="Polar residues" evidence="1">
    <location>
        <begin position="964"/>
        <end position="975"/>
    </location>
</feature>
<dbReference type="SUPFAM" id="SSF55753">
    <property type="entry name" value="Actin depolymerizing proteins"/>
    <property type="match status" value="1"/>
</dbReference>
<feature type="compositionally biased region" description="Low complexity" evidence="1">
    <location>
        <begin position="1183"/>
        <end position="1193"/>
    </location>
</feature>
<feature type="compositionally biased region" description="Polar residues" evidence="1">
    <location>
        <begin position="629"/>
        <end position="639"/>
    </location>
</feature>
<dbReference type="STRING" id="342668.A0A1B8GVX1"/>
<feature type="compositionally biased region" description="Acidic residues" evidence="1">
    <location>
        <begin position="612"/>
        <end position="621"/>
    </location>
</feature>
<feature type="compositionally biased region" description="Polar residues" evidence="1">
    <location>
        <begin position="835"/>
        <end position="848"/>
    </location>
</feature>
<feature type="region of interest" description="Disordered" evidence="1">
    <location>
        <begin position="793"/>
        <end position="983"/>
    </location>
</feature>
<feature type="region of interest" description="Disordered" evidence="1">
    <location>
        <begin position="402"/>
        <end position="645"/>
    </location>
</feature>
<reference evidence="2 3" key="1">
    <citation type="submission" date="2016-03" db="EMBL/GenBank/DDBJ databases">
        <title>Comparative genomics of Pseudogymnoascus destructans, the fungus causing white-nose syndrome of bats.</title>
        <authorList>
            <person name="Palmer J.M."/>
            <person name="Drees K.P."/>
            <person name="Foster J.T."/>
            <person name="Lindner D.L."/>
        </authorList>
    </citation>
    <scope>NUCLEOTIDE SEQUENCE [LARGE SCALE GENOMIC DNA]</scope>
    <source>
        <strain evidence="2 3">UAMH 10579</strain>
    </source>
</reference>
<proteinExistence type="predicted"/>
<feature type="compositionally biased region" description="Basic and acidic residues" evidence="1">
    <location>
        <begin position="760"/>
        <end position="771"/>
    </location>
</feature>
<feature type="compositionally biased region" description="Basic and acidic residues" evidence="1">
    <location>
        <begin position="234"/>
        <end position="247"/>
    </location>
</feature>
<name>A0A1B8GVX1_9PEZI</name>
<feature type="compositionally biased region" description="Polar residues" evidence="1">
    <location>
        <begin position="188"/>
        <end position="206"/>
    </location>
</feature>
<reference evidence="3" key="2">
    <citation type="journal article" date="2018" name="Nat. Commun.">
        <title>Extreme sensitivity to ultraviolet light in the fungal pathogen causing white-nose syndrome of bats.</title>
        <authorList>
            <person name="Palmer J.M."/>
            <person name="Drees K.P."/>
            <person name="Foster J.T."/>
            <person name="Lindner D.L."/>
        </authorList>
    </citation>
    <scope>NUCLEOTIDE SEQUENCE [LARGE SCALE GENOMIC DNA]</scope>
    <source>
        <strain evidence="3">UAMH 10579</strain>
    </source>
</reference>
<feature type="compositionally biased region" description="Polar residues" evidence="1">
    <location>
        <begin position="913"/>
        <end position="923"/>
    </location>
</feature>
<feature type="compositionally biased region" description="Low complexity" evidence="1">
    <location>
        <begin position="888"/>
        <end position="907"/>
    </location>
</feature>
<dbReference type="GeneID" id="28835335"/>
<feature type="compositionally biased region" description="Polar residues" evidence="1">
    <location>
        <begin position="354"/>
        <end position="378"/>
    </location>
</feature>
<dbReference type="OrthoDB" id="74412at2759"/>
<organism evidence="2 3">
    <name type="scientific">Pseudogymnoascus verrucosus</name>
    <dbReference type="NCBI Taxonomy" id="342668"/>
    <lineage>
        <taxon>Eukaryota</taxon>
        <taxon>Fungi</taxon>
        <taxon>Dikarya</taxon>
        <taxon>Ascomycota</taxon>
        <taxon>Pezizomycotina</taxon>
        <taxon>Leotiomycetes</taxon>
        <taxon>Thelebolales</taxon>
        <taxon>Thelebolaceae</taxon>
        <taxon>Pseudogymnoascus</taxon>
    </lineage>
</organism>
<feature type="compositionally biased region" description="Low complexity" evidence="1">
    <location>
        <begin position="484"/>
        <end position="497"/>
    </location>
</feature>
<keyword evidence="3" id="KW-1185">Reference proteome</keyword>
<feature type="compositionally biased region" description="Low complexity" evidence="1">
    <location>
        <begin position="423"/>
        <end position="459"/>
    </location>
</feature>
<feature type="region of interest" description="Disordered" evidence="1">
    <location>
        <begin position="148"/>
        <end position="382"/>
    </location>
</feature>
<dbReference type="RefSeq" id="XP_018133725.1">
    <property type="nucleotide sequence ID" value="XM_018271464.2"/>
</dbReference>
<accession>A0A1B8GVX1</accession>
<protein>
    <recommendedName>
        <fullName evidence="4">ADF-H domain-containing protein</fullName>
    </recommendedName>
</protein>
<dbReference type="Proteomes" id="UP000091956">
    <property type="component" value="Unassembled WGS sequence"/>
</dbReference>
<dbReference type="EMBL" id="KV460210">
    <property type="protein sequence ID" value="OBT99992.1"/>
    <property type="molecule type" value="Genomic_DNA"/>
</dbReference>
<dbReference type="InterPro" id="IPR029006">
    <property type="entry name" value="ADF-H/Gelsolin-like_dom_sf"/>
</dbReference>
<feature type="compositionally biased region" description="Basic and acidic residues" evidence="1">
    <location>
        <begin position="950"/>
        <end position="963"/>
    </location>
</feature>
<feature type="compositionally biased region" description="Polar residues" evidence="1">
    <location>
        <begin position="515"/>
        <end position="534"/>
    </location>
</feature>
<feature type="region of interest" description="Disordered" evidence="1">
    <location>
        <begin position="1076"/>
        <end position="1194"/>
    </location>
</feature>
<feature type="compositionally biased region" description="Acidic residues" evidence="1">
    <location>
        <begin position="177"/>
        <end position="187"/>
    </location>
</feature>
<feature type="compositionally biased region" description="Polar residues" evidence="1">
    <location>
        <begin position="216"/>
        <end position="233"/>
    </location>
</feature>
<feature type="compositionally biased region" description="Low complexity" evidence="1">
    <location>
        <begin position="1084"/>
        <end position="1112"/>
    </location>
</feature>
<evidence type="ECO:0000313" key="3">
    <source>
        <dbReference type="Proteomes" id="UP000091956"/>
    </source>
</evidence>
<evidence type="ECO:0008006" key="4">
    <source>
        <dbReference type="Google" id="ProtNLM"/>
    </source>
</evidence>
<feature type="compositionally biased region" description="Polar residues" evidence="1">
    <location>
        <begin position="855"/>
        <end position="864"/>
    </location>
</feature>
<feature type="compositionally biased region" description="Polar residues" evidence="1">
    <location>
        <begin position="715"/>
        <end position="741"/>
    </location>
</feature>
<evidence type="ECO:0000313" key="2">
    <source>
        <dbReference type="EMBL" id="OBT99992.1"/>
    </source>
</evidence>
<sequence>MSLNGLDDLKVKEAHDAAIAEPGGWFLLKYVTRDEIDVLGRGNNGILEIRNAIASYEEPSPLFGFLKYRRRNVLIKYVPEGCSRLIQARVTVHFNAITDRFSPYDTSFSIDTAKGLKDSALSAACSLHTASGSTSSSTSSLRRRRLMEIAEDEEEDRRQSTVMEERASTIRASSIDGDSDPTEDEPPSTEQPELLTSMTYKPQDSETTPEQDSESLDLTPSISHDPSVQSSVDHPSESPRQSLDEGRSSMQDDPSNYSNYSSYPAPGRPKIKLGPRPSLDTAGRPQTSSSANYRPVSTLPANVKLFSRSSKRPKERPQSQHPGVNPTMMISPPQLGDPTTNPDDQAVRPYTSGGRPTTSSGASFTSTMSTNTVTSKLPTMTPEKARLMKAMELRKKKKNALLQEHLVPPLPSNTAAEAEKMVEPAPAVEPAGAAEPVSVAEPIPTVEASPSAEAAPAVAEELREEETTPTLPNDTKEESENPLSASTTSATESDATANGSDPATPLTVSEPAESTRASSISDSTDETIQASTVNKEAAALEDVSQNDDTTSDNGHESNHVEQSLPQPPTEIDNTVAVPEKEIIAEAQETPAVIPETPKAQEQEVPTVVVPDVPEEALVVEEDPVKSDLPTEQTATTTVVDSHPEPAAKELAPEIQVSEEDKPPSAFITDFATEISAIPVQVEQNEETEGKIVVSEDLGDESLPEVKAPMKIPRSKFSSQSPEDSAATESNNGTNAAKSNGNERVPRSESPKRRRALMEPIRTDLQKSRPNSEVDFLNNEAFMDELQSATVQEAKPISVAKSPMTPAFPRDAKKGPSVSDRFSRAFSNPSKKDNQHLTPQLEPTRSVSAGSAYLNRISQQSSSSPVIKKVNVGSGISQRIKALEKLSSTTGTPVAPQGTGPTVGTTPTFFAVRKSQSAGGSKSPSIAERANSLTRQSPSPSMSRDSSPEQFKNRDRSYSIKNRTDAFNSSPTNTHTTRARPESISVTARIIRDPNQPYSAKSDMPSDYTTLSLKQSPLVIDHQKFKPAPVQLPMKESIENKELPLTPAKKERRSSITVVKELISETRNSFAERRKSMTIEPGIISSAMSMRSPSRPSSIHQGSSGRPLSISSRRSSREFGNVMSPTSSILSPSTSEDNSEKKASRTSRMLHRMSSSFSSSRKTISHAMSPTVREESEPPATGVSMSPSNYSSMSGPATTMVEMGDVNVQFPDNLLWKRRAMRLDSQGFLILTQSQAGKSTDKAAGVKKYHLSDFRTPAIPDMEAEELPNSVILDFVDGSGLQFACEDRGGQVWVLQKLLEAHSTWAAYGQ</sequence>
<dbReference type="Gene3D" id="3.40.20.10">
    <property type="entry name" value="Severin"/>
    <property type="match status" value="1"/>
</dbReference>
<feature type="region of interest" description="Disordered" evidence="1">
    <location>
        <begin position="678"/>
        <end position="772"/>
    </location>
</feature>
<gene>
    <name evidence="2" type="ORF">VE01_01949</name>
</gene>
<evidence type="ECO:0000256" key="1">
    <source>
        <dbReference type="SAM" id="MobiDB-lite"/>
    </source>
</evidence>
<feature type="compositionally biased region" description="Low complexity" evidence="1">
    <location>
        <begin position="1123"/>
        <end position="1134"/>
    </location>
</feature>